<dbReference type="AlphaFoldDB" id="A0A1E5IHR6"/>
<comment type="function">
    <text evidence="1 10">Condenses 4-methyl-5-(beta-hydroxyethyl)thiazole monophosphate (THZ-P) and 2-methyl-4-amino-5-hydroxymethyl pyrimidine pyrophosphate (HMP-PP) to form thiamine monophosphate (TMP).</text>
</comment>
<feature type="binding site" evidence="10">
    <location>
        <position position="167"/>
    </location>
    <ligand>
        <name>2-[(2R,5Z)-2-carboxy-4-methylthiazol-5(2H)-ylidene]ethyl phosphate</name>
        <dbReference type="ChEBI" id="CHEBI:62899"/>
    </ligand>
</feature>
<comment type="cofactor">
    <cofactor evidence="10">
        <name>Mg(2+)</name>
        <dbReference type="ChEBI" id="CHEBI:18420"/>
    </cofactor>
    <text evidence="10">Binds 1 Mg(2+) ion per subunit.</text>
</comment>
<feature type="binding site" evidence="10">
    <location>
        <position position="72"/>
    </location>
    <ligand>
        <name>Mg(2+)</name>
        <dbReference type="ChEBI" id="CHEBI:18420"/>
    </ligand>
</feature>
<reference evidence="14 15" key="1">
    <citation type="submission" date="2015-11" db="EMBL/GenBank/DDBJ databases">
        <title>Evidence for parallel genomic evolution in an endosymbiosis of termite gut flagellates.</title>
        <authorList>
            <person name="Zheng H."/>
        </authorList>
    </citation>
    <scope>NUCLEOTIDE SEQUENCE [LARGE SCALE GENOMIC DNA]</scope>
    <source>
        <strain evidence="14 15">CET450</strain>
    </source>
</reference>
<dbReference type="GO" id="GO:0004789">
    <property type="term" value="F:thiamine-phosphate diphosphorylase activity"/>
    <property type="evidence" value="ECO:0007669"/>
    <property type="project" value="UniProtKB-UniRule"/>
</dbReference>
<feature type="binding site" evidence="10">
    <location>
        <begin position="39"/>
        <end position="43"/>
    </location>
    <ligand>
        <name>4-amino-2-methyl-5-(diphosphooxymethyl)pyrimidine</name>
        <dbReference type="ChEBI" id="CHEBI:57841"/>
    </ligand>
</feature>
<protein>
    <recommendedName>
        <fullName evidence="10">Thiamine-phosphate synthase</fullName>
        <shortName evidence="10">TP synthase</shortName>
        <shortName evidence="10">TPS</shortName>
        <ecNumber evidence="10">2.5.1.3</ecNumber>
    </recommendedName>
    <alternativeName>
        <fullName evidence="10">Thiamine-phosphate pyrophosphorylase</fullName>
        <shortName evidence="10">TMP pyrophosphorylase</shortName>
        <shortName evidence="10">TMP-PPase</shortName>
    </alternativeName>
</protein>
<evidence type="ECO:0000313" key="14">
    <source>
        <dbReference type="EMBL" id="OEG69548.1"/>
    </source>
</evidence>
<evidence type="ECO:0000256" key="3">
    <source>
        <dbReference type="ARBA" id="ARBA00022679"/>
    </source>
</evidence>
<dbReference type="HAMAP" id="MF_00097">
    <property type="entry name" value="TMP_synthase"/>
    <property type="match status" value="1"/>
</dbReference>
<feature type="binding site" evidence="10">
    <location>
        <position position="91"/>
    </location>
    <ligand>
        <name>Mg(2+)</name>
        <dbReference type="ChEBI" id="CHEBI:18420"/>
    </ligand>
</feature>
<dbReference type="EMBL" id="LNVX01000666">
    <property type="protein sequence ID" value="OEG69548.1"/>
    <property type="molecule type" value="Genomic_DNA"/>
</dbReference>
<dbReference type="GO" id="GO:0005737">
    <property type="term" value="C:cytoplasm"/>
    <property type="evidence" value="ECO:0007669"/>
    <property type="project" value="TreeGrafter"/>
</dbReference>
<feature type="binding site" evidence="10">
    <location>
        <position position="71"/>
    </location>
    <ligand>
        <name>4-amino-2-methyl-5-(diphosphooxymethyl)pyrimidine</name>
        <dbReference type="ChEBI" id="CHEBI:57841"/>
    </ligand>
</feature>
<name>A0A1E5IHR6_ENDTX</name>
<evidence type="ECO:0000256" key="8">
    <source>
        <dbReference type="ARBA" id="ARBA00047851"/>
    </source>
</evidence>
<comment type="catalytic activity">
    <reaction evidence="7 10 11">
        <text>4-methyl-5-(2-phosphooxyethyl)-thiazole + 4-amino-2-methyl-5-(diphosphooxymethyl)pyrimidine + H(+) = thiamine phosphate + diphosphate</text>
        <dbReference type="Rhea" id="RHEA:22328"/>
        <dbReference type="ChEBI" id="CHEBI:15378"/>
        <dbReference type="ChEBI" id="CHEBI:33019"/>
        <dbReference type="ChEBI" id="CHEBI:37575"/>
        <dbReference type="ChEBI" id="CHEBI:57841"/>
        <dbReference type="ChEBI" id="CHEBI:58296"/>
        <dbReference type="EC" id="2.5.1.3"/>
    </reaction>
</comment>
<evidence type="ECO:0000256" key="12">
    <source>
        <dbReference type="RuleBase" id="RU004253"/>
    </source>
</evidence>
<dbReference type="GO" id="GO:0009228">
    <property type="term" value="P:thiamine biosynthetic process"/>
    <property type="evidence" value="ECO:0007669"/>
    <property type="project" value="UniProtKB-KW"/>
</dbReference>
<dbReference type="InterPro" id="IPR036206">
    <property type="entry name" value="ThiamineP_synth_sf"/>
</dbReference>
<evidence type="ECO:0000313" key="15">
    <source>
        <dbReference type="Proteomes" id="UP000095237"/>
    </source>
</evidence>
<keyword evidence="6 10" id="KW-0784">Thiamine biosynthesis</keyword>
<comment type="caution">
    <text evidence="14">The sequence shown here is derived from an EMBL/GenBank/DDBJ whole genome shotgun (WGS) entry which is preliminary data.</text>
</comment>
<evidence type="ECO:0000256" key="11">
    <source>
        <dbReference type="RuleBase" id="RU003826"/>
    </source>
</evidence>
<dbReference type="CDD" id="cd00564">
    <property type="entry name" value="TMP_TenI"/>
    <property type="match status" value="1"/>
</dbReference>
<sequence length="211" mass="23643">MKKQMPKGLYAITAENFSNGKDNIYVVKEMLDAGIKILQYRDKYKTKLEKFKQCEIIRRLTLDYNVFFIINDDIDIALSLQSEGIHLGQDDLPLAKAREIAGPDITIGISTHLPKQALLAAEHGADYIGVGPIYKTFTKDNVVYPVGVGYLDFCVKNIKIPKVAIGGIKFSNLLKICRYNPENICMITEITASENIGFTVKKAKEAINDYC</sequence>
<dbReference type="NCBIfam" id="TIGR00693">
    <property type="entry name" value="thiE"/>
    <property type="match status" value="1"/>
</dbReference>
<dbReference type="InterPro" id="IPR034291">
    <property type="entry name" value="TMP_synthase"/>
</dbReference>
<dbReference type="InterPro" id="IPR013785">
    <property type="entry name" value="Aldolase_TIM"/>
</dbReference>
<dbReference type="UniPathway" id="UPA00060">
    <property type="reaction ID" value="UER00141"/>
</dbReference>
<evidence type="ECO:0000256" key="2">
    <source>
        <dbReference type="ARBA" id="ARBA00005165"/>
    </source>
</evidence>
<comment type="catalytic activity">
    <reaction evidence="9 10 11">
        <text>2-[(2R,5Z)-2-carboxy-4-methylthiazol-5(2H)-ylidene]ethyl phosphate + 4-amino-2-methyl-5-(diphosphooxymethyl)pyrimidine + 2 H(+) = thiamine phosphate + CO2 + diphosphate</text>
        <dbReference type="Rhea" id="RHEA:47844"/>
        <dbReference type="ChEBI" id="CHEBI:15378"/>
        <dbReference type="ChEBI" id="CHEBI:16526"/>
        <dbReference type="ChEBI" id="CHEBI:33019"/>
        <dbReference type="ChEBI" id="CHEBI:37575"/>
        <dbReference type="ChEBI" id="CHEBI:57841"/>
        <dbReference type="ChEBI" id="CHEBI:62899"/>
        <dbReference type="EC" id="2.5.1.3"/>
    </reaction>
</comment>
<gene>
    <name evidence="10" type="primary">thiE</name>
    <name evidence="14" type="ORF">ATZ36_08915</name>
</gene>
<dbReference type="PANTHER" id="PTHR20857:SF15">
    <property type="entry name" value="THIAMINE-PHOSPHATE SYNTHASE"/>
    <property type="match status" value="1"/>
</dbReference>
<comment type="catalytic activity">
    <reaction evidence="8 10 11">
        <text>2-(2-carboxy-4-methylthiazol-5-yl)ethyl phosphate + 4-amino-2-methyl-5-(diphosphooxymethyl)pyrimidine + 2 H(+) = thiamine phosphate + CO2 + diphosphate</text>
        <dbReference type="Rhea" id="RHEA:47848"/>
        <dbReference type="ChEBI" id="CHEBI:15378"/>
        <dbReference type="ChEBI" id="CHEBI:16526"/>
        <dbReference type="ChEBI" id="CHEBI:33019"/>
        <dbReference type="ChEBI" id="CHEBI:37575"/>
        <dbReference type="ChEBI" id="CHEBI:57841"/>
        <dbReference type="ChEBI" id="CHEBI:62890"/>
        <dbReference type="EC" id="2.5.1.3"/>
    </reaction>
</comment>
<keyword evidence="15" id="KW-1185">Reference proteome</keyword>
<keyword evidence="4 10" id="KW-0479">Metal-binding</keyword>
<dbReference type="SUPFAM" id="SSF51391">
    <property type="entry name" value="Thiamin phosphate synthase"/>
    <property type="match status" value="1"/>
</dbReference>
<feature type="binding site" evidence="10">
    <location>
        <begin position="187"/>
        <end position="188"/>
    </location>
    <ligand>
        <name>2-[(2R,5Z)-2-carboxy-4-methylthiazol-5(2H)-ylidene]ethyl phosphate</name>
        <dbReference type="ChEBI" id="CHEBI:62899"/>
    </ligand>
</feature>
<evidence type="ECO:0000256" key="4">
    <source>
        <dbReference type="ARBA" id="ARBA00022723"/>
    </source>
</evidence>
<dbReference type="PANTHER" id="PTHR20857">
    <property type="entry name" value="THIAMINE-PHOSPHATE PYROPHOSPHORYLASE"/>
    <property type="match status" value="1"/>
</dbReference>
<dbReference type="InterPro" id="IPR022998">
    <property type="entry name" value="ThiamineP_synth_TenI"/>
</dbReference>
<organism evidence="14 15">
    <name type="scientific">Endomicrobium trichonymphae</name>
    <dbReference type="NCBI Taxonomy" id="1408204"/>
    <lineage>
        <taxon>Bacteria</taxon>
        <taxon>Pseudomonadati</taxon>
        <taxon>Elusimicrobiota</taxon>
        <taxon>Endomicrobiia</taxon>
        <taxon>Endomicrobiales</taxon>
        <taxon>Endomicrobiaceae</taxon>
        <taxon>Candidatus Endomicrobiellum</taxon>
    </lineage>
</organism>
<dbReference type="Gene3D" id="3.20.20.70">
    <property type="entry name" value="Aldolase class I"/>
    <property type="match status" value="1"/>
</dbReference>
<keyword evidence="3 10" id="KW-0808">Transferase</keyword>
<keyword evidence="5 10" id="KW-0460">Magnesium</keyword>
<dbReference type="FunFam" id="3.20.20.70:FF:000096">
    <property type="entry name" value="Thiamine-phosphate synthase"/>
    <property type="match status" value="1"/>
</dbReference>
<evidence type="ECO:0000256" key="9">
    <source>
        <dbReference type="ARBA" id="ARBA00047883"/>
    </source>
</evidence>
<feature type="binding site" evidence="10">
    <location>
        <position position="110"/>
    </location>
    <ligand>
        <name>4-amino-2-methyl-5-(diphosphooxymethyl)pyrimidine</name>
        <dbReference type="ChEBI" id="CHEBI:57841"/>
    </ligand>
</feature>
<dbReference type="Proteomes" id="UP000095237">
    <property type="component" value="Unassembled WGS sequence"/>
</dbReference>
<dbReference type="GO" id="GO:0009229">
    <property type="term" value="P:thiamine diphosphate biosynthetic process"/>
    <property type="evidence" value="ECO:0007669"/>
    <property type="project" value="UniProtKB-UniRule"/>
</dbReference>
<dbReference type="GO" id="GO:0000287">
    <property type="term" value="F:magnesium ion binding"/>
    <property type="evidence" value="ECO:0007669"/>
    <property type="project" value="UniProtKB-UniRule"/>
</dbReference>
<feature type="binding site" evidence="10">
    <location>
        <position position="139"/>
    </location>
    <ligand>
        <name>4-amino-2-methyl-5-(diphosphooxymethyl)pyrimidine</name>
        <dbReference type="ChEBI" id="CHEBI:57841"/>
    </ligand>
</feature>
<dbReference type="Pfam" id="PF02581">
    <property type="entry name" value="TMP-TENI"/>
    <property type="match status" value="1"/>
</dbReference>
<dbReference type="EC" id="2.5.1.3" evidence="10"/>
<feature type="domain" description="Thiamine phosphate synthase/TenI" evidence="13">
    <location>
        <begin position="9"/>
        <end position="190"/>
    </location>
</feature>
<evidence type="ECO:0000259" key="13">
    <source>
        <dbReference type="Pfam" id="PF02581"/>
    </source>
</evidence>
<comment type="similarity">
    <text evidence="10 11">Belongs to the thiamine-phosphate synthase family.</text>
</comment>
<evidence type="ECO:0000256" key="10">
    <source>
        <dbReference type="HAMAP-Rule" id="MF_00097"/>
    </source>
</evidence>
<proteinExistence type="inferred from homology"/>
<evidence type="ECO:0000256" key="6">
    <source>
        <dbReference type="ARBA" id="ARBA00022977"/>
    </source>
</evidence>
<comment type="pathway">
    <text evidence="2 10 12">Cofactor biosynthesis; thiamine diphosphate biosynthesis; thiamine phosphate from 4-amino-2-methyl-5-diphosphomethylpyrimidine and 4-methyl-5-(2-phosphoethyl)-thiazole: step 1/1.</text>
</comment>
<evidence type="ECO:0000256" key="1">
    <source>
        <dbReference type="ARBA" id="ARBA00003814"/>
    </source>
</evidence>
<accession>A0A1E5IHR6</accession>
<evidence type="ECO:0000256" key="5">
    <source>
        <dbReference type="ARBA" id="ARBA00022842"/>
    </source>
</evidence>
<evidence type="ECO:0000256" key="7">
    <source>
        <dbReference type="ARBA" id="ARBA00047334"/>
    </source>
</evidence>
<feature type="binding site" evidence="10">
    <location>
        <begin position="136"/>
        <end position="138"/>
    </location>
    <ligand>
        <name>2-[(2R,5Z)-2-carboxy-4-methylthiazol-5(2H)-ylidene]ethyl phosphate</name>
        <dbReference type="ChEBI" id="CHEBI:62899"/>
    </ligand>
</feature>